<gene>
    <name evidence="3" type="ORF">D917_01879</name>
</gene>
<dbReference type="GO" id="GO:0005576">
    <property type="term" value="C:extracellular region"/>
    <property type="evidence" value="ECO:0007669"/>
    <property type="project" value="InterPro"/>
</dbReference>
<feature type="domain" description="WAP" evidence="2">
    <location>
        <begin position="32"/>
        <end position="78"/>
    </location>
</feature>
<evidence type="ECO:0000313" key="4">
    <source>
        <dbReference type="Proteomes" id="UP000243006"/>
    </source>
</evidence>
<sequence>MNMKVSICLLLFLATAVKWLKIVLAIIEAVRKEEKPGECPRILRNLKAVGKRCRKDKDCANADKCCFAGLKKVCTTALFPATTPQPKLTTTKQAYTTKQSGTKYQSNYIKGKLLYVYGNAIENKVYLLQEENALTCAIIQKDPEEICVDVIQNAEEEKNAVWVPTVWNA</sequence>
<feature type="signal peptide" evidence="1">
    <location>
        <begin position="1"/>
        <end position="25"/>
    </location>
</feature>
<organism evidence="3 4">
    <name type="scientific">Trichinella nativa</name>
    <dbReference type="NCBI Taxonomy" id="6335"/>
    <lineage>
        <taxon>Eukaryota</taxon>
        <taxon>Metazoa</taxon>
        <taxon>Ecdysozoa</taxon>
        <taxon>Nematoda</taxon>
        <taxon>Enoplea</taxon>
        <taxon>Dorylaimia</taxon>
        <taxon>Trichinellida</taxon>
        <taxon>Trichinellidae</taxon>
        <taxon>Trichinella</taxon>
    </lineage>
</organism>
<dbReference type="PROSITE" id="PS51390">
    <property type="entry name" value="WAP"/>
    <property type="match status" value="1"/>
</dbReference>
<dbReference type="AlphaFoldDB" id="A0A1Y3ENY8"/>
<feature type="chain" id="PRO_5010987038" evidence="1">
    <location>
        <begin position="26"/>
        <end position="169"/>
    </location>
</feature>
<dbReference type="Pfam" id="PF00095">
    <property type="entry name" value="WAP"/>
    <property type="match status" value="1"/>
</dbReference>
<protein>
    <submittedName>
        <fullName evidence="3">WAP-type 'four-disulfide core</fullName>
    </submittedName>
</protein>
<reference evidence="3 4" key="1">
    <citation type="submission" date="2015-04" db="EMBL/GenBank/DDBJ databases">
        <title>Draft genome of the roundworm Trichinella nativa.</title>
        <authorList>
            <person name="Mitreva M."/>
        </authorList>
    </citation>
    <scope>NUCLEOTIDE SEQUENCE [LARGE SCALE GENOMIC DNA]</scope>
    <source>
        <strain evidence="3 4">ISS45</strain>
    </source>
</reference>
<keyword evidence="1" id="KW-0732">Signal</keyword>
<dbReference type="SMART" id="SM00217">
    <property type="entry name" value="WAP"/>
    <property type="match status" value="1"/>
</dbReference>
<comment type="caution">
    <text evidence="3">The sequence shown here is derived from an EMBL/GenBank/DDBJ whole genome shotgun (WGS) entry which is preliminary data.</text>
</comment>
<dbReference type="GO" id="GO:0030414">
    <property type="term" value="F:peptidase inhibitor activity"/>
    <property type="evidence" value="ECO:0007669"/>
    <property type="project" value="InterPro"/>
</dbReference>
<dbReference type="EMBL" id="LVZM01009335">
    <property type="protein sequence ID" value="OUC45487.1"/>
    <property type="molecule type" value="Genomic_DNA"/>
</dbReference>
<dbReference type="InterPro" id="IPR036645">
    <property type="entry name" value="Elafin-like_sf"/>
</dbReference>
<accession>A0A1Y3ENY8</accession>
<dbReference type="Gene3D" id="4.10.75.10">
    <property type="entry name" value="Elafin-like"/>
    <property type="match status" value="1"/>
</dbReference>
<dbReference type="InterPro" id="IPR008197">
    <property type="entry name" value="WAP_dom"/>
</dbReference>
<dbReference type="SUPFAM" id="SSF57256">
    <property type="entry name" value="Elafin-like"/>
    <property type="match status" value="1"/>
</dbReference>
<name>A0A1Y3ENY8_9BILA</name>
<proteinExistence type="predicted"/>
<evidence type="ECO:0000313" key="3">
    <source>
        <dbReference type="EMBL" id="OUC45487.1"/>
    </source>
</evidence>
<evidence type="ECO:0000259" key="2">
    <source>
        <dbReference type="PROSITE" id="PS51390"/>
    </source>
</evidence>
<evidence type="ECO:0000256" key="1">
    <source>
        <dbReference type="SAM" id="SignalP"/>
    </source>
</evidence>
<dbReference type="Proteomes" id="UP000243006">
    <property type="component" value="Unassembled WGS sequence"/>
</dbReference>